<dbReference type="InterPro" id="IPR013783">
    <property type="entry name" value="Ig-like_fold"/>
</dbReference>
<dbReference type="CDD" id="cd02859">
    <property type="entry name" value="E_set_AMPKbeta_like_N"/>
    <property type="match status" value="1"/>
</dbReference>
<sequence length="640" mass="72455">MLSLIANPSFFLLQNPIPHLNCSFDPINYPKLYTRKRVVEYQKVVNTQLYICKKVVNFDCFDLKSSEFVENPIPHLSCFVYPINYPKLDTRKRVVKYPKVATTKLLFCKKVVNFGSFDLKRSEFKESLMSTRCTVQVYVGRKGVEFGCFGLRGSGVKDNLMSCRCSVMVYVGKKGGNFGCFDLKRSEVRENLMCSRCMSEGDRELEEKILEFMEKSEKPNRFPTKKELMNAGRIDLVEEIQERGGWFSLGWEDMESAVGEVGRVEESEIVAMEYDMEQFKRRQEGFGGSDVRASYPGVESAQSLPSLSSSGRSLITTSEEESGVEGILSRLQRERNHSLGIDMGINGRGPQTSSMDEGDHWNFQTSTSADRIDTGRNGSVMSGGSKKSASSDTSSYHNHYTKPDSWKVWSIQRAGCEISDFEAAEFSYKNVENEKAPSNSDDVAASKSLSGVKETNQDKIQTRLNQLESELSSALHSLRAVKEGTLIKGKDSSSNELKKLYDAWEFQENEVMHTKEKLRVIRAKLAIIEGKSSIMIGEWKNMEMFNQRRLEGARKALRLLRTTTIVWHNSASDVLLAGSYDGWTSQRKMEKSTSGIFCTSLRLYPGRYEIKFIVDGIWRVDPLLPVVHNNGHDNNLLIIT</sequence>
<dbReference type="GO" id="GO:0009507">
    <property type="term" value="C:chloroplast"/>
    <property type="evidence" value="ECO:0007669"/>
    <property type="project" value="UniProtKB-ARBA"/>
</dbReference>
<accession>A0AAV3NWH3</accession>
<feature type="region of interest" description="Disordered" evidence="1">
    <location>
        <begin position="340"/>
        <end position="397"/>
    </location>
</feature>
<evidence type="ECO:0000313" key="4">
    <source>
        <dbReference type="Proteomes" id="UP001454036"/>
    </source>
</evidence>
<dbReference type="PANTHER" id="PTHR47434:SF1">
    <property type="entry name" value="PROTEIN PTST HOMOLOG 2, CHLOROPLASTIC"/>
    <property type="match status" value="1"/>
</dbReference>
<feature type="compositionally biased region" description="Low complexity" evidence="1">
    <location>
        <begin position="378"/>
        <end position="395"/>
    </location>
</feature>
<dbReference type="AlphaFoldDB" id="A0AAV3NWH3"/>
<dbReference type="PANTHER" id="PTHR47434">
    <property type="entry name" value="PROTEIN PTST HOMOLOG 3, CHLOROPLASTIC"/>
    <property type="match status" value="1"/>
</dbReference>
<organism evidence="3 4">
    <name type="scientific">Lithospermum erythrorhizon</name>
    <name type="common">Purple gromwell</name>
    <name type="synonym">Lithospermum officinale var. erythrorhizon</name>
    <dbReference type="NCBI Taxonomy" id="34254"/>
    <lineage>
        <taxon>Eukaryota</taxon>
        <taxon>Viridiplantae</taxon>
        <taxon>Streptophyta</taxon>
        <taxon>Embryophyta</taxon>
        <taxon>Tracheophyta</taxon>
        <taxon>Spermatophyta</taxon>
        <taxon>Magnoliopsida</taxon>
        <taxon>eudicotyledons</taxon>
        <taxon>Gunneridae</taxon>
        <taxon>Pentapetalae</taxon>
        <taxon>asterids</taxon>
        <taxon>lamiids</taxon>
        <taxon>Boraginales</taxon>
        <taxon>Boraginaceae</taxon>
        <taxon>Boraginoideae</taxon>
        <taxon>Lithospermeae</taxon>
        <taxon>Lithospermum</taxon>
    </lineage>
</organism>
<evidence type="ECO:0000259" key="2">
    <source>
        <dbReference type="Pfam" id="PF16561"/>
    </source>
</evidence>
<dbReference type="SUPFAM" id="SSF81296">
    <property type="entry name" value="E set domains"/>
    <property type="match status" value="1"/>
</dbReference>
<evidence type="ECO:0000256" key="1">
    <source>
        <dbReference type="SAM" id="MobiDB-lite"/>
    </source>
</evidence>
<protein>
    <recommendedName>
        <fullName evidence="2">AMP-activated protein kinase glycogen-binding domain-containing protein</fullName>
    </recommendedName>
</protein>
<feature type="region of interest" description="Disordered" evidence="1">
    <location>
        <begin position="301"/>
        <end position="321"/>
    </location>
</feature>
<feature type="domain" description="AMP-activated protein kinase glycogen-binding" evidence="2">
    <location>
        <begin position="563"/>
        <end position="639"/>
    </location>
</feature>
<dbReference type="Pfam" id="PF16561">
    <property type="entry name" value="AMPK1_CBM"/>
    <property type="match status" value="1"/>
</dbReference>
<feature type="region of interest" description="Disordered" evidence="1">
    <location>
        <begin position="432"/>
        <end position="452"/>
    </location>
</feature>
<dbReference type="Proteomes" id="UP001454036">
    <property type="component" value="Unassembled WGS sequence"/>
</dbReference>
<dbReference type="EMBL" id="BAABME010000358">
    <property type="protein sequence ID" value="GAA0142083.1"/>
    <property type="molecule type" value="Genomic_DNA"/>
</dbReference>
<reference evidence="3 4" key="1">
    <citation type="submission" date="2024-01" db="EMBL/GenBank/DDBJ databases">
        <title>The complete chloroplast genome sequence of Lithospermum erythrorhizon: insights into the phylogenetic relationship among Boraginaceae species and the maternal lineages of purple gromwells.</title>
        <authorList>
            <person name="Okada T."/>
            <person name="Watanabe K."/>
        </authorList>
    </citation>
    <scope>NUCLEOTIDE SEQUENCE [LARGE SCALE GENOMIC DNA]</scope>
</reference>
<dbReference type="InterPro" id="IPR014756">
    <property type="entry name" value="Ig_E-set"/>
</dbReference>
<feature type="compositionally biased region" description="Low complexity" evidence="1">
    <location>
        <begin position="301"/>
        <end position="317"/>
    </location>
</feature>
<evidence type="ECO:0000313" key="3">
    <source>
        <dbReference type="EMBL" id="GAA0142083.1"/>
    </source>
</evidence>
<comment type="caution">
    <text evidence="3">The sequence shown here is derived from an EMBL/GenBank/DDBJ whole genome shotgun (WGS) entry which is preliminary data.</text>
</comment>
<proteinExistence type="predicted"/>
<dbReference type="InterPro" id="IPR032640">
    <property type="entry name" value="AMPK1_CBM"/>
</dbReference>
<name>A0AAV3NWH3_LITER</name>
<dbReference type="Gene3D" id="2.60.40.10">
    <property type="entry name" value="Immunoglobulins"/>
    <property type="match status" value="1"/>
</dbReference>
<gene>
    <name evidence="3" type="ORF">LIER_03063</name>
</gene>
<keyword evidence="4" id="KW-1185">Reference proteome</keyword>